<proteinExistence type="predicted"/>
<evidence type="ECO:0000313" key="1">
    <source>
        <dbReference type="EMBL" id="PIR78175.1"/>
    </source>
</evidence>
<accession>A0A2H0TY63</accession>
<comment type="caution">
    <text evidence="1">The sequence shown here is derived from an EMBL/GenBank/DDBJ whole genome shotgun (WGS) entry which is preliminary data.</text>
</comment>
<dbReference type="AlphaFoldDB" id="A0A2H0TY63"/>
<protein>
    <submittedName>
        <fullName evidence="1">Uncharacterized protein</fullName>
    </submittedName>
</protein>
<gene>
    <name evidence="1" type="ORF">COU28_03025</name>
</gene>
<organism evidence="1 2">
    <name type="scientific">Candidatus Magasanikbacteria bacterium CG10_big_fil_rev_8_21_14_0_10_36_16</name>
    <dbReference type="NCBI Taxonomy" id="1974645"/>
    <lineage>
        <taxon>Bacteria</taxon>
        <taxon>Candidatus Magasanikiibacteriota</taxon>
    </lineage>
</organism>
<reference evidence="2" key="1">
    <citation type="submission" date="2017-09" db="EMBL/GenBank/DDBJ databases">
        <title>Depth-based differentiation of microbial function through sediment-hosted aquifers and enrichment of novel symbionts in the deep terrestrial subsurface.</title>
        <authorList>
            <person name="Probst A.J."/>
            <person name="Ladd B."/>
            <person name="Jarett J.K."/>
            <person name="Geller-Mcgrath D.E."/>
            <person name="Sieber C.M.K."/>
            <person name="Emerson J.B."/>
            <person name="Anantharaman K."/>
            <person name="Thomas B.C."/>
            <person name="Malmstrom R."/>
            <person name="Stieglmeier M."/>
            <person name="Klingl A."/>
            <person name="Woyke T."/>
            <person name="Ryan C.M."/>
            <person name="Banfield J.F."/>
        </authorList>
    </citation>
    <scope>NUCLEOTIDE SEQUENCE [LARGE SCALE GENOMIC DNA]</scope>
</reference>
<evidence type="ECO:0000313" key="2">
    <source>
        <dbReference type="Proteomes" id="UP000230852"/>
    </source>
</evidence>
<dbReference type="EMBL" id="PFBU01000059">
    <property type="protein sequence ID" value="PIR78175.1"/>
    <property type="molecule type" value="Genomic_DNA"/>
</dbReference>
<dbReference type="Proteomes" id="UP000230852">
    <property type="component" value="Unassembled WGS sequence"/>
</dbReference>
<name>A0A2H0TY63_9BACT</name>
<sequence>MGRYYYGAKNEADGLKKITTYKLKEWGYFDGRWAGTITWTSSWSDSKSSVSIQVQTGDYEEYLRIWYTQTDYSTDKKTDFDYKIPLVTTTCNLGGKRYWFRCPWYANGVYCGRRVGVLYLGGQRFACRYCYDLSYACKNENRRSSFSPFGKMLDLEEKIAKLEDGITTEYYNGRPTRKYKKLIELKRRYYGFDMDSVLQNMEKMLGR</sequence>